<evidence type="ECO:0000256" key="3">
    <source>
        <dbReference type="ARBA" id="ARBA00013934"/>
    </source>
</evidence>
<proteinExistence type="inferred from homology"/>
<keyword evidence="6 10" id="KW-1133">Transmembrane helix</keyword>
<evidence type="ECO:0000256" key="7">
    <source>
        <dbReference type="ARBA" id="ARBA00023128"/>
    </source>
</evidence>
<sequence length="193" mass="20958">MIISPLAYFSCSFCNGLRQPSTHPLKVPTRSFWKSEAFKRRTGGETPRGKNLNVIYLSVAVMDETENKENDKLLLLKGGAFLAAVATAGLAAGFGTTLAVAKKRSPQWFTKGLVGTATVPESGVSLALRALGWGSLYACCGVGVLSFAVWKALGVHNLKEFRQKMQSIFPTIPKCEEQANPEPISWDSVFQCK</sequence>
<gene>
    <name evidence="11" type="primary">TMEM242</name>
</gene>
<name>A0A8C9SU89_SCLFO</name>
<organism evidence="11 12">
    <name type="scientific">Scleropages formosus</name>
    <name type="common">Asian bonytongue</name>
    <name type="synonym">Osteoglossum formosum</name>
    <dbReference type="NCBI Taxonomy" id="113540"/>
    <lineage>
        <taxon>Eukaryota</taxon>
        <taxon>Metazoa</taxon>
        <taxon>Chordata</taxon>
        <taxon>Craniata</taxon>
        <taxon>Vertebrata</taxon>
        <taxon>Euteleostomi</taxon>
        <taxon>Actinopterygii</taxon>
        <taxon>Neopterygii</taxon>
        <taxon>Teleostei</taxon>
        <taxon>Osteoglossocephala</taxon>
        <taxon>Osteoglossomorpha</taxon>
        <taxon>Osteoglossiformes</taxon>
        <taxon>Osteoglossidae</taxon>
        <taxon>Scleropages</taxon>
    </lineage>
</organism>
<protein>
    <recommendedName>
        <fullName evidence="3">Transmembrane protein 242</fullName>
    </recommendedName>
</protein>
<feature type="transmembrane region" description="Helical" evidence="10">
    <location>
        <begin position="130"/>
        <end position="153"/>
    </location>
</feature>
<dbReference type="PANTHER" id="PTHR13141">
    <property type="entry name" value="TRANSMEMBRANE PROTEIN 242"/>
    <property type="match status" value="1"/>
</dbReference>
<keyword evidence="8 10" id="KW-0472">Membrane</keyword>
<evidence type="ECO:0000256" key="5">
    <source>
        <dbReference type="ARBA" id="ARBA00022792"/>
    </source>
</evidence>
<dbReference type="Pfam" id="PF07096">
    <property type="entry name" value="DUF1358"/>
    <property type="match status" value="1"/>
</dbReference>
<feature type="transmembrane region" description="Helical" evidence="10">
    <location>
        <begin position="80"/>
        <end position="101"/>
    </location>
</feature>
<comment type="function">
    <text evidence="9">Scaffold protein that participates in the c-ring assembly of mitochondrial ATP synthase (F(1)F(0) ATP synthase or complex V) by facilitating the membrane insertion and oligomer formation of the subunit c/ATP5MC3. Participates in the incorporation of the c-ring into vestigial complexes. Additionally influences the incorporation of subunits MT-ATP6, MT-ATP8, ATP5MJ, and ATP5MK in the ATP synthase.</text>
</comment>
<reference evidence="11 12" key="1">
    <citation type="submission" date="2019-04" db="EMBL/GenBank/DDBJ databases">
        <authorList>
            <consortium name="Wellcome Sanger Institute Data Sharing"/>
        </authorList>
    </citation>
    <scope>NUCLEOTIDE SEQUENCE [LARGE SCALE GENOMIC DNA]</scope>
</reference>
<evidence type="ECO:0000256" key="10">
    <source>
        <dbReference type="SAM" id="Phobius"/>
    </source>
</evidence>
<comment type="similarity">
    <text evidence="2">Belongs to the TMEM242 family.</text>
</comment>
<comment type="subcellular location">
    <subcellularLocation>
        <location evidence="1">Mitochondrion inner membrane</location>
        <topology evidence="1">Multi-pass membrane protein</topology>
    </subcellularLocation>
</comment>
<dbReference type="InterPro" id="IPR009792">
    <property type="entry name" value="TMEM242"/>
</dbReference>
<reference evidence="11" key="2">
    <citation type="submission" date="2025-08" db="UniProtKB">
        <authorList>
            <consortium name="Ensembl"/>
        </authorList>
    </citation>
    <scope>IDENTIFICATION</scope>
</reference>
<evidence type="ECO:0000313" key="12">
    <source>
        <dbReference type="Proteomes" id="UP000694397"/>
    </source>
</evidence>
<keyword evidence="5" id="KW-0999">Mitochondrion inner membrane</keyword>
<keyword evidence="12" id="KW-1185">Reference proteome</keyword>
<dbReference type="GO" id="GO:0005743">
    <property type="term" value="C:mitochondrial inner membrane"/>
    <property type="evidence" value="ECO:0007669"/>
    <property type="project" value="UniProtKB-SubCell"/>
</dbReference>
<dbReference type="PANTHER" id="PTHR13141:SF4">
    <property type="entry name" value="TRANSMEMBRANE PROTEIN 242"/>
    <property type="match status" value="1"/>
</dbReference>
<keyword evidence="7" id="KW-0496">Mitochondrion</keyword>
<accession>A0A8C9SU89</accession>
<dbReference type="Ensembl" id="ENSSFOT00015040564.1">
    <property type="protein sequence ID" value="ENSSFOP00015039047.1"/>
    <property type="gene ID" value="ENSSFOG00015033036.1"/>
</dbReference>
<evidence type="ECO:0000256" key="2">
    <source>
        <dbReference type="ARBA" id="ARBA00007570"/>
    </source>
</evidence>
<dbReference type="Proteomes" id="UP000694397">
    <property type="component" value="Chromosome 1"/>
</dbReference>
<evidence type="ECO:0000256" key="9">
    <source>
        <dbReference type="ARBA" id="ARBA00045905"/>
    </source>
</evidence>
<evidence type="ECO:0000256" key="8">
    <source>
        <dbReference type="ARBA" id="ARBA00023136"/>
    </source>
</evidence>
<dbReference type="OrthoDB" id="2378895at2759"/>
<dbReference type="AlphaFoldDB" id="A0A8C9SU89"/>
<evidence type="ECO:0000256" key="6">
    <source>
        <dbReference type="ARBA" id="ARBA00022989"/>
    </source>
</evidence>
<dbReference type="GeneTree" id="ENSGT00390000008642"/>
<evidence type="ECO:0000313" key="11">
    <source>
        <dbReference type="Ensembl" id="ENSSFOP00015039047.1"/>
    </source>
</evidence>
<reference evidence="11" key="3">
    <citation type="submission" date="2025-09" db="UniProtKB">
        <authorList>
            <consortium name="Ensembl"/>
        </authorList>
    </citation>
    <scope>IDENTIFICATION</scope>
</reference>
<keyword evidence="4 10" id="KW-0812">Transmembrane</keyword>
<evidence type="ECO:0000256" key="1">
    <source>
        <dbReference type="ARBA" id="ARBA00004448"/>
    </source>
</evidence>
<evidence type="ECO:0000256" key="4">
    <source>
        <dbReference type="ARBA" id="ARBA00022692"/>
    </source>
</evidence>